<feature type="domain" description="TXNDC16 N-terminal" evidence="1">
    <location>
        <begin position="45"/>
        <end position="111"/>
    </location>
</feature>
<dbReference type="InterPro" id="IPR040090">
    <property type="entry name" value="TXNDC16"/>
</dbReference>
<dbReference type="InterPro" id="IPR057639">
    <property type="entry name" value="TXNDC16_N"/>
</dbReference>
<keyword evidence="4" id="KW-1185">Reference proteome</keyword>
<proteinExistence type="predicted"/>
<reference evidence="3" key="2">
    <citation type="submission" date="2025-09" db="UniProtKB">
        <authorList>
            <consortium name="Ensembl"/>
        </authorList>
    </citation>
    <scope>IDENTIFICATION</scope>
</reference>
<name>A0A3B5MUU7_9TELE</name>
<dbReference type="InterPro" id="IPR057642">
    <property type="entry name" value="TXNDC16_2nd"/>
</dbReference>
<evidence type="ECO:0000259" key="2">
    <source>
        <dbReference type="Pfam" id="PF24509"/>
    </source>
</evidence>
<organism evidence="3 4">
    <name type="scientific">Xiphophorus couchianus</name>
    <name type="common">Monterrey platyfish</name>
    <dbReference type="NCBI Taxonomy" id="32473"/>
    <lineage>
        <taxon>Eukaryota</taxon>
        <taxon>Metazoa</taxon>
        <taxon>Chordata</taxon>
        <taxon>Craniata</taxon>
        <taxon>Vertebrata</taxon>
        <taxon>Euteleostomi</taxon>
        <taxon>Actinopterygii</taxon>
        <taxon>Neopterygii</taxon>
        <taxon>Teleostei</taxon>
        <taxon>Neoteleostei</taxon>
        <taxon>Acanthomorphata</taxon>
        <taxon>Ovalentaria</taxon>
        <taxon>Atherinomorphae</taxon>
        <taxon>Cyprinodontiformes</taxon>
        <taxon>Poeciliidae</taxon>
        <taxon>Poeciliinae</taxon>
        <taxon>Xiphophorus</taxon>
    </lineage>
</organism>
<evidence type="ECO:0000313" key="4">
    <source>
        <dbReference type="Proteomes" id="UP000261380"/>
    </source>
</evidence>
<protein>
    <submittedName>
        <fullName evidence="3">Thioredoxin domain containing 16</fullName>
    </submittedName>
</protein>
<dbReference type="Pfam" id="PF24509">
    <property type="entry name" value="TXNDC16_2nd"/>
    <property type="match status" value="1"/>
</dbReference>
<dbReference type="AlphaFoldDB" id="A0A3B5MUU7"/>
<dbReference type="PANTHER" id="PTHR22699">
    <property type="entry name" value="THIOREDOXIN DOMAIN-CONTAINING PROTEIN 16"/>
    <property type="match status" value="1"/>
</dbReference>
<dbReference type="PANTHER" id="PTHR22699:SF1">
    <property type="entry name" value="THIOREDOXIN DOMAIN-CONTAINING PROTEIN 16"/>
    <property type="match status" value="1"/>
</dbReference>
<dbReference type="GeneTree" id="ENSGT00390000006080"/>
<reference evidence="3" key="1">
    <citation type="submission" date="2025-08" db="UniProtKB">
        <authorList>
            <consortium name="Ensembl"/>
        </authorList>
    </citation>
    <scope>IDENTIFICATION</scope>
</reference>
<sequence>KVEREESRPQRCPQQAQEQKHALVAEALVAVMQDEPELQVDENKEERKSAEALQDYGVLVGKVTCKKEPVQAYCTDAKQQHRAFLFRGGKEFLSFSLDTVFDVNSIVAEVLFAILRDEVKYVHTDADLLTLEKAAKGKKDIVLGHVRSLGTQEHRSLMETAYVYGSKYQFILITGGPVLKQLGVNESSQLSRVWFVHCRVHGTVTTPVTSERCPLTRMRTALSTLSLHTFLQLMEAPLVVFTFHQKKLEWLLF</sequence>
<dbReference type="Pfam" id="PF24508">
    <property type="entry name" value="TXNDC16_N"/>
    <property type="match status" value="1"/>
</dbReference>
<accession>A0A3B5MUU7</accession>
<dbReference type="Proteomes" id="UP000261380">
    <property type="component" value="Unplaced"/>
</dbReference>
<dbReference type="Ensembl" id="ENSXCOT00000023552.1">
    <property type="protein sequence ID" value="ENSXCOP00000023274.1"/>
    <property type="gene ID" value="ENSXCOG00000017377.1"/>
</dbReference>
<evidence type="ECO:0000313" key="3">
    <source>
        <dbReference type="Ensembl" id="ENSXCOP00000023274.1"/>
    </source>
</evidence>
<evidence type="ECO:0000259" key="1">
    <source>
        <dbReference type="Pfam" id="PF24508"/>
    </source>
</evidence>
<feature type="domain" description="TXNDC16 second thioredoxin-like" evidence="2">
    <location>
        <begin position="112"/>
        <end position="237"/>
    </location>
</feature>